<dbReference type="SUPFAM" id="SSF52540">
    <property type="entry name" value="P-loop containing nucleoside triphosphate hydrolases"/>
    <property type="match status" value="1"/>
</dbReference>
<keyword evidence="2" id="KW-0067">ATP-binding</keyword>
<reference evidence="2" key="1">
    <citation type="journal article" date="2019" name="MBio">
        <title>Virus Genomes from Deep Sea Sediments Expand the Ocean Megavirome and Support Independent Origins of Viral Gigantism.</title>
        <authorList>
            <person name="Backstrom D."/>
            <person name="Yutin N."/>
            <person name="Jorgensen S.L."/>
            <person name="Dharamshi J."/>
            <person name="Homa F."/>
            <person name="Zaremba-Niedwiedzka K."/>
            <person name="Spang A."/>
            <person name="Wolf Y.I."/>
            <person name="Koonin E.V."/>
            <person name="Ettema T.J."/>
        </authorList>
    </citation>
    <scope>NUCLEOTIDE SEQUENCE</scope>
</reference>
<accession>A0A481ZA68</accession>
<organism evidence="2">
    <name type="scientific">Pithovirus LCPAC304</name>
    <dbReference type="NCBI Taxonomy" id="2506594"/>
    <lineage>
        <taxon>Viruses</taxon>
        <taxon>Pithoviruses</taxon>
    </lineage>
</organism>
<dbReference type="Gene3D" id="3.40.50.300">
    <property type="entry name" value="P-loop containing nucleotide triphosphate hydrolases"/>
    <property type="match status" value="1"/>
</dbReference>
<sequence>MRKIRVRFTDIPVIQSEMSVPKKVTKKRVVKPTVKPKRTPKPFKPNRKAAEDYIRYMPVMITGARPGEIVIGTKTQSKDAVIKIHNILIPPRKRELDHLRAYEDVWRKFLQKLGSLEFFGELSTKERETWLLEHQNDENVYMDEIEGVGFEVLQLGKSDMRSKLSEEDIETLLSGETILGSDIRRMFPRKPGSKAKRTTLMFRRGIWKVTVTHREVQRFEGPVFDVSTGNLTVSAKTTKANEVILVLERFGIVNPYDVGFLTTRKGLSLDENTIFPYVLEMHPTFSLKDISAIQQSTTTFTPAAYKSLLQKTIRFRPKSVDLGEGFPTYPADFVLTVTLAILLIAPGSFVPDIQRYVTGMESAFKRLVVTIFEDSLVENEDQPALLRLLCGAILAQRVKSWRPDENLVKTTLSLGRKAWNQSAAYNYSIPTGMELPPYYIDPDSTILENASALMDELRSFHSDLGMIRDIARLWSEHGDSSPRDRNERMPKIMPLLHCVDQHWAPEVVYFYPYSIVVKEKYTPGSRPYSQLVRDIFSITGVNPRRNLGRKGRVMNPKTYSEDLEKRTFTKQTRNAQKWLLLSRQSPQDNTIAPLKSSISFDYEIGEDWLAGLVGTMEIPGRPIALATLDPRNISNLIVFRKPAREMKSASLTEKQEKTATSRALSKLKAGIRLTGATPPVEDLKKVRVLLKNKKYIIRTEDGKERLWDDFRTGTVSFPQFNPASLDAESTLTTRGNGVASNADALLKEVLDETPIEVIRRLLFYINKNSSAIEFNHISREGGGSKDAVMIEDVGAYQLLLQIGMLYPSALQRRKHSTLIFDVGFAPLLWGIRKLVVSYLSKPTKKIAKGKWPILRDTKDRELFWYQAEGLEKMYAEHEAGLKAHFLYMTVGAGKTLTVLTYLQYLQRKGELPNYVLYSLPSSAFKSVIAEIEAFELDINILVPLKTISKGYDKDMRKYAHLGCEMKPFALNMIEHDHLRECGDLLAPKMSESVFIFDEAHKALNDSIRTSVALNLSAIAQDTIALTGTPIIDTKTYKLIRWLERIVDFEVNEKNYWVATGAMIKYIVNTKISVIEESVLATFTPTEEKKYQHLVPPNLGGKNTNPKHTDIRDATELCYDVCTEEMIRQTQKYLDLGRGVFVVAKTAQHQEELRQKMLENIPTLQEKDLFLIGKGKSVLLTREAVAKNKVPDYKVVITTIRHSEGYTLTTLSVMITSVYPSNNATREQLAGRINRPGQYADTLVYVTVHAGILTYILEHHNDAKNLSSVLKSISEQIYV</sequence>
<dbReference type="PANTHER" id="PTHR10799">
    <property type="entry name" value="SNF2/RAD54 HELICASE FAMILY"/>
    <property type="match status" value="1"/>
</dbReference>
<dbReference type="Gene3D" id="3.40.50.10810">
    <property type="entry name" value="Tandem AAA-ATPase domain"/>
    <property type="match status" value="1"/>
</dbReference>
<protein>
    <submittedName>
        <fullName evidence="2">DEAD-like helicase family protein</fullName>
    </submittedName>
</protein>
<gene>
    <name evidence="2" type="ORF">LCPAC304_07020</name>
</gene>
<proteinExistence type="predicted"/>
<dbReference type="SMART" id="SM00487">
    <property type="entry name" value="DEXDc"/>
    <property type="match status" value="1"/>
</dbReference>
<evidence type="ECO:0000259" key="1">
    <source>
        <dbReference type="SMART" id="SM00487"/>
    </source>
</evidence>
<keyword evidence="2" id="KW-0378">Hydrolase</keyword>
<dbReference type="GO" id="GO:0004386">
    <property type="term" value="F:helicase activity"/>
    <property type="evidence" value="ECO:0007669"/>
    <property type="project" value="UniProtKB-KW"/>
</dbReference>
<keyword evidence="2" id="KW-0547">Nucleotide-binding</keyword>
<dbReference type="InterPro" id="IPR027417">
    <property type="entry name" value="P-loop_NTPase"/>
</dbReference>
<dbReference type="InterPro" id="IPR006935">
    <property type="entry name" value="Helicase/UvrB_N"/>
</dbReference>
<keyword evidence="2" id="KW-0347">Helicase</keyword>
<name>A0A481ZA68_9VIRU</name>
<feature type="domain" description="Helicase ATP-binding" evidence="1">
    <location>
        <begin position="858"/>
        <end position="1056"/>
    </location>
</feature>
<dbReference type="InterPro" id="IPR014001">
    <property type="entry name" value="Helicase_ATP-bd"/>
</dbReference>
<dbReference type="GO" id="GO:0003677">
    <property type="term" value="F:DNA binding"/>
    <property type="evidence" value="ECO:0007669"/>
    <property type="project" value="InterPro"/>
</dbReference>
<evidence type="ECO:0000313" key="2">
    <source>
        <dbReference type="EMBL" id="QBK92355.1"/>
    </source>
</evidence>
<dbReference type="Pfam" id="PF04851">
    <property type="entry name" value="ResIII"/>
    <property type="match status" value="1"/>
</dbReference>
<dbReference type="GO" id="GO:0005524">
    <property type="term" value="F:ATP binding"/>
    <property type="evidence" value="ECO:0007669"/>
    <property type="project" value="InterPro"/>
</dbReference>
<dbReference type="GO" id="GO:0016787">
    <property type="term" value="F:hydrolase activity"/>
    <property type="evidence" value="ECO:0007669"/>
    <property type="project" value="InterPro"/>
</dbReference>
<dbReference type="InterPro" id="IPR038718">
    <property type="entry name" value="SNF2-like_sf"/>
</dbReference>
<dbReference type="EMBL" id="MK500576">
    <property type="protein sequence ID" value="QBK92355.1"/>
    <property type="molecule type" value="Genomic_DNA"/>
</dbReference>